<proteinExistence type="predicted"/>
<accession>A0A8X6UJ06</accession>
<comment type="caution">
    <text evidence="1">The sequence shown here is derived from an EMBL/GenBank/DDBJ whole genome shotgun (WGS) entry which is preliminary data.</text>
</comment>
<dbReference type="AlphaFoldDB" id="A0A8X6UJ06"/>
<evidence type="ECO:0000313" key="1">
    <source>
        <dbReference type="EMBL" id="GFU22170.1"/>
    </source>
</evidence>
<name>A0A8X6UJ06_NEPPI</name>
<sequence>MKIAYRSTKIDLKSVTLWGLGKIHDKLTSLFHHCEVEIVKTYTVACFQQPFKLGKTAPKPVQSCGTMFALKIESSKLNILYHALNVNNLSSFLFISFQGNFDMH</sequence>
<dbReference type="Proteomes" id="UP000887013">
    <property type="component" value="Unassembled WGS sequence"/>
</dbReference>
<organism evidence="1 2">
    <name type="scientific">Nephila pilipes</name>
    <name type="common">Giant wood spider</name>
    <name type="synonym">Nephila maculata</name>
    <dbReference type="NCBI Taxonomy" id="299642"/>
    <lineage>
        <taxon>Eukaryota</taxon>
        <taxon>Metazoa</taxon>
        <taxon>Ecdysozoa</taxon>
        <taxon>Arthropoda</taxon>
        <taxon>Chelicerata</taxon>
        <taxon>Arachnida</taxon>
        <taxon>Araneae</taxon>
        <taxon>Araneomorphae</taxon>
        <taxon>Entelegynae</taxon>
        <taxon>Araneoidea</taxon>
        <taxon>Nephilidae</taxon>
        <taxon>Nephila</taxon>
    </lineage>
</organism>
<protein>
    <submittedName>
        <fullName evidence="1">Uncharacterized protein</fullName>
    </submittedName>
</protein>
<keyword evidence="2" id="KW-1185">Reference proteome</keyword>
<evidence type="ECO:0000313" key="2">
    <source>
        <dbReference type="Proteomes" id="UP000887013"/>
    </source>
</evidence>
<reference evidence="1" key="1">
    <citation type="submission" date="2020-08" db="EMBL/GenBank/DDBJ databases">
        <title>Multicomponent nature underlies the extraordinary mechanical properties of spider dragline silk.</title>
        <authorList>
            <person name="Kono N."/>
            <person name="Nakamura H."/>
            <person name="Mori M."/>
            <person name="Yoshida Y."/>
            <person name="Ohtoshi R."/>
            <person name="Malay A.D."/>
            <person name="Moran D.A.P."/>
            <person name="Tomita M."/>
            <person name="Numata K."/>
            <person name="Arakawa K."/>
        </authorList>
    </citation>
    <scope>NUCLEOTIDE SEQUENCE</scope>
</reference>
<feature type="non-terminal residue" evidence="1">
    <location>
        <position position="1"/>
    </location>
</feature>
<gene>
    <name evidence="1" type="ORF">NPIL_307821</name>
</gene>
<dbReference type="EMBL" id="BMAW01127677">
    <property type="protein sequence ID" value="GFU22170.1"/>
    <property type="molecule type" value="Genomic_DNA"/>
</dbReference>